<name>A0A5B9D881_9ARCH</name>
<keyword evidence="1" id="KW-0812">Transmembrane</keyword>
<protein>
    <recommendedName>
        <fullName evidence="4">Double zinc ribbon</fullName>
    </recommendedName>
</protein>
<dbReference type="RefSeq" id="WP_147662178.1">
    <property type="nucleotide sequence ID" value="NZ_CP042905.2"/>
</dbReference>
<evidence type="ECO:0000313" key="2">
    <source>
        <dbReference type="EMBL" id="QEE15263.1"/>
    </source>
</evidence>
<feature type="transmembrane region" description="Helical" evidence="1">
    <location>
        <begin position="288"/>
        <end position="307"/>
    </location>
</feature>
<reference evidence="2 3" key="1">
    <citation type="journal article" date="2020" name="Nature">
        <title>Isolation of an archaeon at the prokaryote-eukaryote interface.</title>
        <authorList>
            <person name="Imachi H."/>
            <person name="Nobu M.K."/>
            <person name="Nakahara N."/>
            <person name="Morono Y."/>
            <person name="Ogawara M."/>
            <person name="Takaki Y."/>
            <person name="Takano Y."/>
            <person name="Uematsu K."/>
            <person name="Ikuta T."/>
            <person name="Ito M."/>
            <person name="Matsui Y."/>
            <person name="Miyazaki M."/>
            <person name="Murata K."/>
            <person name="Saito Y."/>
            <person name="Sakai S."/>
            <person name="Song C."/>
            <person name="Tasumi E."/>
            <person name="Yamanaka Y."/>
            <person name="Yamaguchi T."/>
            <person name="Kamagata Y."/>
            <person name="Tamaki H."/>
            <person name="Takai K."/>
        </authorList>
    </citation>
    <scope>NUCLEOTIDE SEQUENCE [LARGE SCALE GENOMIC DNA]</scope>
    <source>
        <strain evidence="2 3">MK-D1</strain>
    </source>
</reference>
<proteinExistence type="predicted"/>
<keyword evidence="1" id="KW-0472">Membrane</keyword>
<accession>A0A5B9D881</accession>
<organism evidence="2 3">
    <name type="scientific">Promethearchaeum syntrophicum</name>
    <dbReference type="NCBI Taxonomy" id="2594042"/>
    <lineage>
        <taxon>Archaea</taxon>
        <taxon>Promethearchaeati</taxon>
        <taxon>Promethearchaeota</taxon>
        <taxon>Promethearchaeia</taxon>
        <taxon>Promethearchaeales</taxon>
        <taxon>Promethearchaeaceae</taxon>
        <taxon>Promethearchaeum</taxon>
    </lineage>
</organism>
<dbReference type="Proteomes" id="UP000321408">
    <property type="component" value="Chromosome"/>
</dbReference>
<keyword evidence="3" id="KW-1185">Reference proteome</keyword>
<dbReference type="KEGG" id="psyt:DSAG12_01088"/>
<evidence type="ECO:0000313" key="3">
    <source>
        <dbReference type="Proteomes" id="UP000321408"/>
    </source>
</evidence>
<dbReference type="OrthoDB" id="93530at2157"/>
<dbReference type="EMBL" id="CP042905">
    <property type="protein sequence ID" value="QEE15263.1"/>
    <property type="molecule type" value="Genomic_DNA"/>
</dbReference>
<gene>
    <name evidence="2" type="ORF">DSAG12_01088</name>
</gene>
<keyword evidence="1" id="KW-1133">Transmembrane helix</keyword>
<dbReference type="AlphaFoldDB" id="A0A5B9D881"/>
<evidence type="ECO:0000256" key="1">
    <source>
        <dbReference type="SAM" id="Phobius"/>
    </source>
</evidence>
<evidence type="ECO:0008006" key="4">
    <source>
        <dbReference type="Google" id="ProtNLM"/>
    </source>
</evidence>
<reference evidence="2 3" key="2">
    <citation type="journal article" date="2024" name="Int. J. Syst. Evol. Microbiol.">
        <title>Promethearchaeum syntrophicum gen. nov., sp. nov., an anaerobic, obligately syntrophic archaeon, the first isolate of the lineage 'Asgard' archaea, and proposal of the new archaeal phylum Promethearchaeota phyl. nov. and kingdom Promethearchaeati regn. nov.</title>
        <authorList>
            <person name="Imachi H."/>
            <person name="Nobu M.K."/>
            <person name="Kato S."/>
            <person name="Takaki Y."/>
            <person name="Miyazaki M."/>
            <person name="Miyata M."/>
            <person name="Ogawara M."/>
            <person name="Saito Y."/>
            <person name="Sakai S."/>
            <person name="Tahara Y.O."/>
            <person name="Takano Y."/>
            <person name="Tasumi E."/>
            <person name="Uematsu K."/>
            <person name="Yoshimura T."/>
            <person name="Itoh T."/>
            <person name="Ohkuma M."/>
            <person name="Takai K."/>
        </authorList>
    </citation>
    <scope>NUCLEOTIDE SEQUENCE [LARGE SCALE GENOMIC DNA]</scope>
    <source>
        <strain evidence="2 3">MK-D1</strain>
    </source>
</reference>
<dbReference type="GeneID" id="41329085"/>
<feature type="transmembrane region" description="Helical" evidence="1">
    <location>
        <begin position="313"/>
        <end position="334"/>
    </location>
</feature>
<sequence>MVKIVCPNCAADLEVPPSPIHTCDFCGTAIQVSLMVGPDGSNITGENLTEEAKSTYIIKDHYIIRCHYNGQEAQSIMEDWIKKVPGAPQDFETSAIITSRELKFYPIWVGQYKATSSYVGMDNWPKFSHPARDRPGWYEHVWYYKREEKGNIHREYQIPLMALSEKSIPKYLRNYVVTTTGKEFFDMTHVKELGGKVIDSVYEFDEAKKWMFNNVLNRQAGEMRKEVVSITNRNDEVEEKDVFYIHFPVYEVKFSYNNKKYEAYIDGSSGRIIHIDVPISTQFRLTSILAGGAQVVIGAGLFIAGIMVPVITFFGVSAGLGIFGTGITFLSMNFRKGAQEKQT</sequence>